<gene>
    <name evidence="1" type="ORF">CRG98_041366</name>
</gene>
<accession>A0A2I0I330</accession>
<dbReference type="Proteomes" id="UP000233551">
    <property type="component" value="Unassembled WGS sequence"/>
</dbReference>
<evidence type="ECO:0000313" key="2">
    <source>
        <dbReference type="Proteomes" id="UP000233551"/>
    </source>
</evidence>
<proteinExistence type="predicted"/>
<name>A0A2I0I330_PUNGR</name>
<protein>
    <submittedName>
        <fullName evidence="1">Uncharacterized protein</fullName>
    </submittedName>
</protein>
<organism evidence="1 2">
    <name type="scientific">Punica granatum</name>
    <name type="common">Pomegranate</name>
    <dbReference type="NCBI Taxonomy" id="22663"/>
    <lineage>
        <taxon>Eukaryota</taxon>
        <taxon>Viridiplantae</taxon>
        <taxon>Streptophyta</taxon>
        <taxon>Embryophyta</taxon>
        <taxon>Tracheophyta</taxon>
        <taxon>Spermatophyta</taxon>
        <taxon>Magnoliopsida</taxon>
        <taxon>eudicotyledons</taxon>
        <taxon>Gunneridae</taxon>
        <taxon>Pentapetalae</taxon>
        <taxon>rosids</taxon>
        <taxon>malvids</taxon>
        <taxon>Myrtales</taxon>
        <taxon>Lythraceae</taxon>
        <taxon>Punica</taxon>
    </lineage>
</organism>
<evidence type="ECO:0000313" key="1">
    <source>
        <dbReference type="EMBL" id="PKI38243.1"/>
    </source>
</evidence>
<dbReference type="EMBL" id="PGOL01004174">
    <property type="protein sequence ID" value="PKI38243.1"/>
    <property type="molecule type" value="Genomic_DNA"/>
</dbReference>
<dbReference type="AlphaFoldDB" id="A0A2I0I330"/>
<reference evidence="1 2" key="1">
    <citation type="submission" date="2017-11" db="EMBL/GenBank/DDBJ databases">
        <title>De-novo sequencing of pomegranate (Punica granatum L.) genome.</title>
        <authorList>
            <person name="Akparov Z."/>
            <person name="Amiraslanov A."/>
            <person name="Hajiyeva S."/>
            <person name="Abbasov M."/>
            <person name="Kaur K."/>
            <person name="Hamwieh A."/>
            <person name="Solovyev V."/>
            <person name="Salamov A."/>
            <person name="Braich B."/>
            <person name="Kosarev P."/>
            <person name="Mahmoud A."/>
            <person name="Hajiyev E."/>
            <person name="Babayeva S."/>
            <person name="Izzatullayeva V."/>
            <person name="Mammadov A."/>
            <person name="Mammadov A."/>
            <person name="Sharifova S."/>
            <person name="Ojaghi J."/>
            <person name="Eynullazada K."/>
            <person name="Bayramov B."/>
            <person name="Abdulazimova A."/>
            <person name="Shahmuradov I."/>
        </authorList>
    </citation>
    <scope>NUCLEOTIDE SEQUENCE [LARGE SCALE GENOMIC DNA]</scope>
    <source>
        <strain evidence="2">cv. AG2017</strain>
        <tissue evidence="1">Leaf</tissue>
    </source>
</reference>
<sequence>MSRRARFVEGGVYGGRCLVGEADVRLQSRIRRELRGLRMSWSRCDGCRENRRRGRRVDHSRSRYGNRWRCRQDVLRRQEGSRWKRDYRRGRRWRKLSCEGVDRGRIQRWWCGSFNVLRGLGWWSPRGWIDCWSRELGDVGPRVRWFVALDPVQHVTYGSGLEPQ</sequence>
<comment type="caution">
    <text evidence="1">The sequence shown here is derived from an EMBL/GenBank/DDBJ whole genome shotgun (WGS) entry which is preliminary data.</text>
</comment>
<keyword evidence="2" id="KW-1185">Reference proteome</keyword>